<evidence type="ECO:0000313" key="4">
    <source>
        <dbReference type="Proteomes" id="UP000009183"/>
    </source>
</evidence>
<dbReference type="Proteomes" id="UP000009183">
    <property type="component" value="Chromosome 2"/>
</dbReference>
<sequence>MLLALFFLSLLTIVPKVQAAFTRDSATRSATRSVLISCVSPSSSSRALRSRAGSPRRRHVVRHALLRPGEQPRQSSPTAATSLGAAGSKSSIGGRLPGGRRRCGEDEGLVFGLGLRLGPVLSLVLGLDYEGFGLGFEFGAQAQAYAEDGAFDLSPFLLLP</sequence>
<evidence type="ECO:0000256" key="2">
    <source>
        <dbReference type="SAM" id="SignalP"/>
    </source>
</evidence>
<dbReference type="AlphaFoldDB" id="D7TV96"/>
<dbReference type="PaxDb" id="29760-VIT_02s0025g00770.t01"/>
<reference evidence="4" key="1">
    <citation type="journal article" date="2007" name="Nature">
        <title>The grapevine genome sequence suggests ancestral hexaploidization in major angiosperm phyla.</title>
        <authorList>
            <consortium name="The French-Italian Public Consortium for Grapevine Genome Characterization."/>
            <person name="Jaillon O."/>
            <person name="Aury J.-M."/>
            <person name="Noel B."/>
            <person name="Policriti A."/>
            <person name="Clepet C."/>
            <person name="Casagrande A."/>
            <person name="Choisne N."/>
            <person name="Aubourg S."/>
            <person name="Vitulo N."/>
            <person name="Jubin C."/>
            <person name="Vezzi A."/>
            <person name="Legeai F."/>
            <person name="Hugueney P."/>
            <person name="Dasilva C."/>
            <person name="Horner D."/>
            <person name="Mica E."/>
            <person name="Jublot D."/>
            <person name="Poulain J."/>
            <person name="Bruyere C."/>
            <person name="Billault A."/>
            <person name="Segurens B."/>
            <person name="Gouyvenoux M."/>
            <person name="Ugarte E."/>
            <person name="Cattonaro F."/>
            <person name="Anthouard V."/>
            <person name="Vico V."/>
            <person name="Del Fabbro C."/>
            <person name="Alaux M."/>
            <person name="Di Gaspero G."/>
            <person name="Dumas V."/>
            <person name="Felice N."/>
            <person name="Paillard S."/>
            <person name="Juman I."/>
            <person name="Moroldo M."/>
            <person name="Scalabrin S."/>
            <person name="Canaguier A."/>
            <person name="Le Clainche I."/>
            <person name="Malacrida G."/>
            <person name="Durand E."/>
            <person name="Pesole G."/>
            <person name="Laucou V."/>
            <person name="Chatelet P."/>
            <person name="Merdinoglu D."/>
            <person name="Delledonne M."/>
            <person name="Pezzotti M."/>
            <person name="Lecharny A."/>
            <person name="Scarpelli C."/>
            <person name="Artiguenave F."/>
            <person name="Pe M.E."/>
            <person name="Valle G."/>
            <person name="Morgante M."/>
            <person name="Caboche M."/>
            <person name="Adam-Blondon A.-F."/>
            <person name="Weissenbach J."/>
            <person name="Quetier F."/>
            <person name="Wincker P."/>
        </authorList>
    </citation>
    <scope>NUCLEOTIDE SEQUENCE [LARGE SCALE GENOMIC DNA]</scope>
    <source>
        <strain evidence="4">cv. Pinot noir / PN40024</strain>
    </source>
</reference>
<proteinExistence type="predicted"/>
<feature type="signal peptide" evidence="2">
    <location>
        <begin position="1"/>
        <end position="19"/>
    </location>
</feature>
<gene>
    <name evidence="3" type="ordered locus">VIT_02s0025g00770</name>
</gene>
<dbReference type="InParanoid" id="D7TV96"/>
<evidence type="ECO:0000256" key="1">
    <source>
        <dbReference type="SAM" id="MobiDB-lite"/>
    </source>
</evidence>
<keyword evidence="2" id="KW-0732">Signal</keyword>
<evidence type="ECO:0000313" key="3">
    <source>
        <dbReference type="EMBL" id="CBI34421.3"/>
    </source>
</evidence>
<organism evidence="3 4">
    <name type="scientific">Vitis vinifera</name>
    <name type="common">Grape</name>
    <dbReference type="NCBI Taxonomy" id="29760"/>
    <lineage>
        <taxon>Eukaryota</taxon>
        <taxon>Viridiplantae</taxon>
        <taxon>Streptophyta</taxon>
        <taxon>Embryophyta</taxon>
        <taxon>Tracheophyta</taxon>
        <taxon>Spermatophyta</taxon>
        <taxon>Magnoliopsida</taxon>
        <taxon>eudicotyledons</taxon>
        <taxon>Gunneridae</taxon>
        <taxon>Pentapetalae</taxon>
        <taxon>rosids</taxon>
        <taxon>Vitales</taxon>
        <taxon>Vitaceae</taxon>
        <taxon>Viteae</taxon>
        <taxon>Vitis</taxon>
    </lineage>
</organism>
<dbReference type="HOGENOM" id="CLU_1655333_0_0_1"/>
<feature type="chain" id="PRO_5003106427" evidence="2">
    <location>
        <begin position="20"/>
        <end position="160"/>
    </location>
</feature>
<name>D7TV96_VITVI</name>
<keyword evidence="4" id="KW-1185">Reference proteome</keyword>
<feature type="compositionally biased region" description="Polar residues" evidence="1">
    <location>
        <begin position="72"/>
        <end position="81"/>
    </location>
</feature>
<accession>D7TV96</accession>
<feature type="region of interest" description="Disordered" evidence="1">
    <location>
        <begin position="65"/>
        <end position="100"/>
    </location>
</feature>
<protein>
    <submittedName>
        <fullName evidence="3">Uncharacterized protein</fullName>
    </submittedName>
</protein>
<dbReference type="EMBL" id="FN596251">
    <property type="protein sequence ID" value="CBI34421.3"/>
    <property type="molecule type" value="Genomic_DNA"/>
</dbReference>